<dbReference type="Gene3D" id="1.10.630.10">
    <property type="entry name" value="Cytochrome P450"/>
    <property type="match status" value="1"/>
</dbReference>
<organism evidence="8 9">
    <name type="scientific">Bacillus nakamurai</name>
    <dbReference type="NCBI Taxonomy" id="1793963"/>
    <lineage>
        <taxon>Bacteria</taxon>
        <taxon>Bacillati</taxon>
        <taxon>Bacillota</taxon>
        <taxon>Bacilli</taxon>
        <taxon>Bacillales</taxon>
        <taxon>Bacillaceae</taxon>
        <taxon>Bacillus</taxon>
    </lineage>
</organism>
<dbReference type="InterPro" id="IPR002397">
    <property type="entry name" value="Cyt_P450_B"/>
</dbReference>
<dbReference type="CDD" id="cd20625">
    <property type="entry name" value="CYP164-like"/>
    <property type="match status" value="1"/>
</dbReference>
<dbReference type="PRINTS" id="PR00359">
    <property type="entry name" value="BP450"/>
</dbReference>
<dbReference type="RefSeq" id="WP_061521200.1">
    <property type="nucleotide sequence ID" value="NZ_JARLZY010000005.1"/>
</dbReference>
<dbReference type="FunFam" id="1.10.630.10:FF:000018">
    <property type="entry name" value="Cytochrome P450 monooxygenase"/>
    <property type="match status" value="1"/>
</dbReference>
<dbReference type="InterPro" id="IPR017972">
    <property type="entry name" value="Cyt_P450_CS"/>
</dbReference>
<dbReference type="GO" id="GO:0005506">
    <property type="term" value="F:iron ion binding"/>
    <property type="evidence" value="ECO:0007669"/>
    <property type="project" value="InterPro"/>
</dbReference>
<evidence type="ECO:0000256" key="6">
    <source>
        <dbReference type="ARBA" id="ARBA00023033"/>
    </source>
</evidence>
<evidence type="ECO:0000256" key="3">
    <source>
        <dbReference type="ARBA" id="ARBA00022723"/>
    </source>
</evidence>
<protein>
    <submittedName>
        <fullName evidence="8">Cytochrome</fullName>
    </submittedName>
</protein>
<dbReference type="PANTHER" id="PTHR46696">
    <property type="entry name" value="P450, PUTATIVE (EUROFUNG)-RELATED"/>
    <property type="match status" value="1"/>
</dbReference>
<dbReference type="Pfam" id="PF00067">
    <property type="entry name" value="p450"/>
    <property type="match status" value="1"/>
</dbReference>
<evidence type="ECO:0000256" key="4">
    <source>
        <dbReference type="ARBA" id="ARBA00023002"/>
    </source>
</evidence>
<dbReference type="EMBL" id="LSBA01000006">
    <property type="protein sequence ID" value="KXZ21847.1"/>
    <property type="molecule type" value="Genomic_DNA"/>
</dbReference>
<dbReference type="SUPFAM" id="SSF48264">
    <property type="entry name" value="Cytochrome P450"/>
    <property type="match status" value="1"/>
</dbReference>
<evidence type="ECO:0000313" key="8">
    <source>
        <dbReference type="EMBL" id="KXZ21847.1"/>
    </source>
</evidence>
<dbReference type="STRING" id="1793963.AXI58_13005"/>
<keyword evidence="5 7" id="KW-0408">Iron</keyword>
<dbReference type="PANTHER" id="PTHR46696:SF4">
    <property type="entry name" value="BIOTIN BIOSYNTHESIS CYTOCHROME P450"/>
    <property type="match status" value="1"/>
</dbReference>
<keyword evidence="3 7" id="KW-0479">Metal-binding</keyword>
<name>A0A150F9Q5_9BACI</name>
<keyword evidence="2 7" id="KW-0349">Heme</keyword>
<proteinExistence type="inferred from homology"/>
<dbReference type="OrthoDB" id="9801155at2"/>
<keyword evidence="4 7" id="KW-0560">Oxidoreductase</keyword>
<evidence type="ECO:0000256" key="7">
    <source>
        <dbReference type="RuleBase" id="RU000461"/>
    </source>
</evidence>
<evidence type="ECO:0000256" key="2">
    <source>
        <dbReference type="ARBA" id="ARBA00022617"/>
    </source>
</evidence>
<evidence type="ECO:0000256" key="5">
    <source>
        <dbReference type="ARBA" id="ARBA00023004"/>
    </source>
</evidence>
<keyword evidence="6 7" id="KW-0503">Monooxygenase</keyword>
<comment type="caution">
    <text evidence="8">The sequence shown here is derived from an EMBL/GenBank/DDBJ whole genome shotgun (WGS) entry which is preliminary data.</text>
</comment>
<dbReference type="GO" id="GO:0016705">
    <property type="term" value="F:oxidoreductase activity, acting on paired donors, with incorporation or reduction of molecular oxygen"/>
    <property type="evidence" value="ECO:0007669"/>
    <property type="project" value="InterPro"/>
</dbReference>
<accession>A0A150F9Q5</accession>
<keyword evidence="9" id="KW-1185">Reference proteome</keyword>
<dbReference type="AlphaFoldDB" id="A0A150F9Q5"/>
<dbReference type="GO" id="GO:0020037">
    <property type="term" value="F:heme binding"/>
    <property type="evidence" value="ECO:0007669"/>
    <property type="project" value="InterPro"/>
</dbReference>
<dbReference type="InterPro" id="IPR001128">
    <property type="entry name" value="Cyt_P450"/>
</dbReference>
<dbReference type="InterPro" id="IPR036396">
    <property type="entry name" value="Cyt_P450_sf"/>
</dbReference>
<dbReference type="GO" id="GO:0004497">
    <property type="term" value="F:monooxygenase activity"/>
    <property type="evidence" value="ECO:0007669"/>
    <property type="project" value="UniProtKB-KW"/>
</dbReference>
<sequence length="398" mass="45212">MTAELHTPKPSLFTDSDFWRDPYPFYEKLRSIDPVYKGTVLKYPGWYVTGYEEAAAILKDARFKNRIPFPESSAKYENLTHIQHDMLLYKNQSDHKRMRMIIGKEFTAKTAESLRPCIKETVHDLLDQIQNRKTADLVSEFAFPLASLIIAKILGVPKEERYQFRQWTADIIQAIDFTRSRKALVKASDTAGKLTAYFKDLIHKRKVQPREDLISKFIMQEQLSEEEVLAACILLAIAGHETTVNLISSGVLSLVKHPEQLSALKENPSLIEFAVEECLRYDSPTQLTARTASEDCEINGKIIKEGEQVYILLGAANRDPSIFDHPHKLDIERNPNPHLAFGKGAHFCAGASLARIEAQIAILTLLERMPKLRLAASELEYRKLFGFRSLTELPVVLG</sequence>
<comment type="similarity">
    <text evidence="1 7">Belongs to the cytochrome P450 family.</text>
</comment>
<evidence type="ECO:0000313" key="9">
    <source>
        <dbReference type="Proteomes" id="UP000075430"/>
    </source>
</evidence>
<gene>
    <name evidence="8" type="ORF">AXI58_13005</name>
</gene>
<dbReference type="Proteomes" id="UP000075430">
    <property type="component" value="Unassembled WGS sequence"/>
</dbReference>
<reference evidence="9" key="1">
    <citation type="submission" date="2016-02" db="EMBL/GenBank/DDBJ databases">
        <authorList>
            <person name="Dunlap C."/>
        </authorList>
    </citation>
    <scope>NUCLEOTIDE SEQUENCE [LARGE SCALE GENOMIC DNA]</scope>
    <source>
        <strain evidence="9">NRRL B-41092</strain>
    </source>
</reference>
<evidence type="ECO:0000256" key="1">
    <source>
        <dbReference type="ARBA" id="ARBA00010617"/>
    </source>
</evidence>
<dbReference type="PROSITE" id="PS00086">
    <property type="entry name" value="CYTOCHROME_P450"/>
    <property type="match status" value="1"/>
</dbReference>